<dbReference type="Proteomes" id="UP001151760">
    <property type="component" value="Unassembled WGS sequence"/>
</dbReference>
<comment type="caution">
    <text evidence="1">The sequence shown here is derived from an EMBL/GenBank/DDBJ whole genome shotgun (WGS) entry which is preliminary data.</text>
</comment>
<gene>
    <name evidence="1" type="ORF">Tco_1070332</name>
</gene>
<protein>
    <recommendedName>
        <fullName evidence="3">Zinc finger, CCHC-type</fullName>
    </recommendedName>
</protein>
<name>A0ABQ5HLE3_9ASTR</name>
<sequence>MSIPSLRPCMGASAALLECKRDTVYQRQVFTRKLVFTIPNTAYPPSAIRHYKVNDLALSVRHPTYHETPPDQMAVAAHNTNNMTIRSILLAEKLIGSNFTNWYRNLRIVLSTMRLSILSKRLHVLCCRQAKHELFEIVKAFNSCKQEEGQSVSSYLLKIKSYLDTLERLGYVMPNELGVSLILNSLNKNYDQFIQNYNMHSMGKTIAKLHAMLKLYEKGIPKKTETPAVLAMSDLVGVMHLMIKNCKLVMLSNSVGVISCLPPKHPTLFLAWLEIINYFPSVKHLHLVKNHHV</sequence>
<keyword evidence="2" id="KW-1185">Reference proteome</keyword>
<reference evidence="1" key="1">
    <citation type="journal article" date="2022" name="Int. J. Mol. Sci.">
        <title>Draft Genome of Tanacetum Coccineum: Genomic Comparison of Closely Related Tanacetum-Family Plants.</title>
        <authorList>
            <person name="Yamashiro T."/>
            <person name="Shiraishi A."/>
            <person name="Nakayama K."/>
            <person name="Satake H."/>
        </authorList>
    </citation>
    <scope>NUCLEOTIDE SEQUENCE</scope>
</reference>
<evidence type="ECO:0008006" key="3">
    <source>
        <dbReference type="Google" id="ProtNLM"/>
    </source>
</evidence>
<organism evidence="1 2">
    <name type="scientific">Tanacetum coccineum</name>
    <dbReference type="NCBI Taxonomy" id="301880"/>
    <lineage>
        <taxon>Eukaryota</taxon>
        <taxon>Viridiplantae</taxon>
        <taxon>Streptophyta</taxon>
        <taxon>Embryophyta</taxon>
        <taxon>Tracheophyta</taxon>
        <taxon>Spermatophyta</taxon>
        <taxon>Magnoliopsida</taxon>
        <taxon>eudicotyledons</taxon>
        <taxon>Gunneridae</taxon>
        <taxon>Pentapetalae</taxon>
        <taxon>asterids</taxon>
        <taxon>campanulids</taxon>
        <taxon>Asterales</taxon>
        <taxon>Asteraceae</taxon>
        <taxon>Asteroideae</taxon>
        <taxon>Anthemideae</taxon>
        <taxon>Anthemidinae</taxon>
        <taxon>Tanacetum</taxon>
    </lineage>
</organism>
<evidence type="ECO:0000313" key="1">
    <source>
        <dbReference type="EMBL" id="GJT88615.1"/>
    </source>
</evidence>
<proteinExistence type="predicted"/>
<evidence type="ECO:0000313" key="2">
    <source>
        <dbReference type="Proteomes" id="UP001151760"/>
    </source>
</evidence>
<dbReference type="EMBL" id="BQNB010019747">
    <property type="protein sequence ID" value="GJT88615.1"/>
    <property type="molecule type" value="Genomic_DNA"/>
</dbReference>
<dbReference type="Pfam" id="PF14223">
    <property type="entry name" value="Retrotran_gag_2"/>
    <property type="match status" value="1"/>
</dbReference>
<accession>A0ABQ5HLE3</accession>
<reference evidence="1" key="2">
    <citation type="submission" date="2022-01" db="EMBL/GenBank/DDBJ databases">
        <authorList>
            <person name="Yamashiro T."/>
            <person name="Shiraishi A."/>
            <person name="Satake H."/>
            <person name="Nakayama K."/>
        </authorList>
    </citation>
    <scope>NUCLEOTIDE SEQUENCE</scope>
</reference>